<evidence type="ECO:0000256" key="1">
    <source>
        <dbReference type="SAM" id="MobiDB-lite"/>
    </source>
</evidence>
<feature type="region of interest" description="Disordered" evidence="1">
    <location>
        <begin position="1"/>
        <end position="69"/>
    </location>
</feature>
<feature type="compositionally biased region" description="Basic residues" evidence="1">
    <location>
        <begin position="29"/>
        <end position="46"/>
    </location>
</feature>
<proteinExistence type="predicted"/>
<keyword evidence="3" id="KW-1185">Reference proteome</keyword>
<dbReference type="Proteomes" id="UP000827092">
    <property type="component" value="Unassembled WGS sequence"/>
</dbReference>
<organism evidence="2 3">
    <name type="scientific">Oedothorax gibbosus</name>
    <dbReference type="NCBI Taxonomy" id="931172"/>
    <lineage>
        <taxon>Eukaryota</taxon>
        <taxon>Metazoa</taxon>
        <taxon>Ecdysozoa</taxon>
        <taxon>Arthropoda</taxon>
        <taxon>Chelicerata</taxon>
        <taxon>Arachnida</taxon>
        <taxon>Araneae</taxon>
        <taxon>Araneomorphae</taxon>
        <taxon>Entelegynae</taxon>
        <taxon>Araneoidea</taxon>
        <taxon>Linyphiidae</taxon>
        <taxon>Erigoninae</taxon>
        <taxon>Oedothorax</taxon>
    </lineage>
</organism>
<feature type="compositionally biased region" description="Polar residues" evidence="1">
    <location>
        <begin position="1"/>
        <end position="10"/>
    </location>
</feature>
<dbReference type="AlphaFoldDB" id="A0AAV6VRR0"/>
<reference evidence="2 3" key="1">
    <citation type="journal article" date="2022" name="Nat. Ecol. Evol.">
        <title>A masculinizing supergene underlies an exaggerated male reproductive morph in a spider.</title>
        <authorList>
            <person name="Hendrickx F."/>
            <person name="De Corte Z."/>
            <person name="Sonet G."/>
            <person name="Van Belleghem S.M."/>
            <person name="Kostlbacher S."/>
            <person name="Vangestel C."/>
        </authorList>
    </citation>
    <scope>NUCLEOTIDE SEQUENCE [LARGE SCALE GENOMIC DNA]</scope>
    <source>
        <strain evidence="2">W744_W776</strain>
    </source>
</reference>
<dbReference type="EMBL" id="JAFNEN010000028">
    <property type="protein sequence ID" value="KAG8199324.1"/>
    <property type="molecule type" value="Genomic_DNA"/>
</dbReference>
<comment type="caution">
    <text evidence="2">The sequence shown here is derived from an EMBL/GenBank/DDBJ whole genome shotgun (WGS) entry which is preliminary data.</text>
</comment>
<name>A0AAV6VRR0_9ARAC</name>
<sequence length="153" mass="17625">MGCTSNVSPTPSAPKKEGGDEFTTWHKALPLRRRKSNTKTRRYSKARRTEKPRYLTSGEKAGQKGPTPEILFSTAKWGGGLTKKGPRHSFLFQRSYKTRPCPAWSIYLWSVFDWKFHKNSPSKLINKKTHKAVYDKQICDSQLHRALSVPYRI</sequence>
<protein>
    <submittedName>
        <fullName evidence="2">Uncharacterized protein</fullName>
    </submittedName>
</protein>
<accession>A0AAV6VRR0</accession>
<gene>
    <name evidence="2" type="ORF">JTE90_011790</name>
</gene>
<evidence type="ECO:0000313" key="3">
    <source>
        <dbReference type="Proteomes" id="UP000827092"/>
    </source>
</evidence>
<evidence type="ECO:0000313" key="2">
    <source>
        <dbReference type="EMBL" id="KAG8199324.1"/>
    </source>
</evidence>